<evidence type="ECO:0000313" key="3">
    <source>
        <dbReference type="Proteomes" id="UP000009273"/>
    </source>
</evidence>
<dbReference type="EMBL" id="JN638751">
    <property type="protein sequence ID" value="AEO93413.1"/>
    <property type="molecule type" value="Genomic_DNA"/>
</dbReference>
<organism evidence="2 3">
    <name type="scientific">Bacillus phage G</name>
    <dbReference type="NCBI Taxonomy" id="2884420"/>
    <lineage>
        <taxon>Viruses</taxon>
        <taxon>Duplodnaviria</taxon>
        <taxon>Heunggongvirae</taxon>
        <taxon>Uroviricota</taxon>
        <taxon>Caudoviricetes</taxon>
        <taxon>Donellivirus</taxon>
        <taxon>Donellivirus gee</taxon>
    </lineage>
</organism>
<feature type="transmembrane region" description="Helical" evidence="1">
    <location>
        <begin position="106"/>
        <end position="130"/>
    </location>
</feature>
<keyword evidence="1" id="KW-1133">Transmembrane helix</keyword>
<keyword evidence="3" id="KW-1185">Reference proteome</keyword>
<reference evidence="2 3" key="1">
    <citation type="submission" date="2011-09" db="EMBL/GenBank/DDBJ databases">
        <authorList>
            <person name="Pope W.H."/>
            <person name="Pedulla M.L."/>
            <person name="Ford M.E."/>
            <person name="Peebles C.L."/>
            <person name="Hatfull G.H."/>
            <person name="Hendrix R.W."/>
        </authorList>
    </citation>
    <scope>NUCLEOTIDE SEQUENCE [LARGE SCALE GENOMIC DNA]</scope>
    <source>
        <strain evidence="2">G</strain>
    </source>
</reference>
<feature type="transmembrane region" description="Helical" evidence="1">
    <location>
        <begin position="214"/>
        <end position="235"/>
    </location>
</feature>
<dbReference type="KEGG" id="vg:18563369"/>
<dbReference type="RefSeq" id="YP_009015456.1">
    <property type="nucleotide sequence ID" value="NC_023719.1"/>
</dbReference>
<keyword evidence="1" id="KW-0812">Transmembrane</keyword>
<accession>G3MBL9</accession>
<evidence type="ECO:0000256" key="1">
    <source>
        <dbReference type="SAM" id="Phobius"/>
    </source>
</evidence>
<gene>
    <name evidence="2" type="primary">153</name>
    <name evidence="2" type="ORF">G_153</name>
</gene>
<dbReference type="GeneID" id="18563369"/>
<evidence type="ECO:0000313" key="2">
    <source>
        <dbReference type="EMBL" id="AEO93413.1"/>
    </source>
</evidence>
<feature type="transmembrane region" description="Helical" evidence="1">
    <location>
        <begin position="183"/>
        <end position="202"/>
    </location>
</feature>
<protein>
    <submittedName>
        <fullName evidence="2">Gp153</fullName>
    </submittedName>
</protein>
<proteinExistence type="predicted"/>
<dbReference type="Pfam" id="PF19597">
    <property type="entry name" value="TrbL_4"/>
    <property type="match status" value="1"/>
</dbReference>
<feature type="transmembrane region" description="Helical" evidence="1">
    <location>
        <begin position="247"/>
        <end position="271"/>
    </location>
</feature>
<keyword evidence="1" id="KW-0472">Membrane</keyword>
<feature type="transmembrane region" description="Helical" evidence="1">
    <location>
        <begin position="150"/>
        <end position="171"/>
    </location>
</feature>
<name>G3MBL9_9CAUD</name>
<dbReference type="Proteomes" id="UP000009273">
    <property type="component" value="Segment"/>
</dbReference>
<dbReference type="InterPro" id="IPR046084">
    <property type="entry name" value="TrbL_4"/>
</dbReference>
<feature type="transmembrane region" description="Helical" evidence="1">
    <location>
        <begin position="63"/>
        <end position="85"/>
    </location>
</feature>
<sequence>MDWSLGITESIKKEVGESWELIKENIGDFFLYLSQQLQEGANSFLAEMLDFVLYTPLVADNEIILSIWATVRIISFALIGVMFVWEGFKKVISTDNIIRHVEFKEMFVRMVYGIVLAVFSLDIIDLMINFNNVLIDTVKSSFPMTLESKLNINGVFSFLMVLALVIVQVVLGIKLVLQYWMRIAEIWLMAVLGPLVYVLWINPGSKLSGVLSQWVSRLTTTIFTTFIWALILAIYSGMVSMIASAGMLAGFPTLGPIAGICLSIAMLLIMIETPAFLRSFMDNQPNALHLVKKVYTNVKSSTPMGFANKAAGWILPSKT</sequence>